<feature type="domain" description="UspA" evidence="2">
    <location>
        <begin position="159"/>
        <end position="284"/>
    </location>
</feature>
<comment type="similarity">
    <text evidence="1">Belongs to the universal stress protein A family.</text>
</comment>
<dbReference type="PANTHER" id="PTHR46268">
    <property type="entry name" value="STRESS RESPONSE PROTEIN NHAX"/>
    <property type="match status" value="1"/>
</dbReference>
<dbReference type="SUPFAM" id="SSF52402">
    <property type="entry name" value="Adenine nucleotide alpha hydrolases-like"/>
    <property type="match status" value="2"/>
</dbReference>
<evidence type="ECO:0000313" key="4">
    <source>
        <dbReference type="Proteomes" id="UP000638732"/>
    </source>
</evidence>
<dbReference type="RefSeq" id="WP_166584265.1">
    <property type="nucleotide sequence ID" value="NZ_WWEO01000036.1"/>
</dbReference>
<dbReference type="CDD" id="cd00293">
    <property type="entry name" value="USP-like"/>
    <property type="match status" value="2"/>
</dbReference>
<evidence type="ECO:0000256" key="1">
    <source>
        <dbReference type="ARBA" id="ARBA00008791"/>
    </source>
</evidence>
<dbReference type="InterPro" id="IPR014729">
    <property type="entry name" value="Rossmann-like_a/b/a_fold"/>
</dbReference>
<evidence type="ECO:0000259" key="2">
    <source>
        <dbReference type="Pfam" id="PF00582"/>
    </source>
</evidence>
<reference evidence="3" key="2">
    <citation type="submission" date="2020-10" db="EMBL/GenBank/DDBJ databases">
        <title>Mucilaginibacter sp. nov., isolated from soil.</title>
        <authorList>
            <person name="Jeon C.O."/>
        </authorList>
    </citation>
    <scope>NUCLEOTIDE SEQUENCE</scope>
    <source>
        <strain evidence="3">R11</strain>
    </source>
</reference>
<dbReference type="InterPro" id="IPR006015">
    <property type="entry name" value="Universal_stress_UspA"/>
</dbReference>
<name>A0A966DT00_9SPHI</name>
<sequence>MKTLLVPTDFSSPAENAAVYAMHLAKGIRANIKLCHATKVFNNMFYPAQVTWPIDDMPEVDEGATESLKLMAGRLSHQSQLQYHGEGFQPEVSYCSECGETTDVITNTVTRERMPLVVMGMAAAGGISRMLFGSSSNSLIEHAHFPVLLVPATYKFKPIKKIAFATTLKKEDIAVVHALAGLAKYMQADILLTHVTDESHDGPGVKERSDAFLKEVCNKANYDRIYYSLIKGHDVDKGLDWLAEHGQIDMLVLVHHNHGFIKRIFGESITLSMATHTTIPLLVFSGRAGAVLPAF</sequence>
<protein>
    <submittedName>
        <fullName evidence="3">Universal stress protein</fullName>
    </submittedName>
</protein>
<comment type="caution">
    <text evidence="3">The sequence shown here is derived from an EMBL/GenBank/DDBJ whole genome shotgun (WGS) entry which is preliminary data.</text>
</comment>
<organism evidence="3 4">
    <name type="scientific">Mucilaginibacter agri</name>
    <dbReference type="NCBI Taxonomy" id="2695265"/>
    <lineage>
        <taxon>Bacteria</taxon>
        <taxon>Pseudomonadati</taxon>
        <taxon>Bacteroidota</taxon>
        <taxon>Sphingobacteriia</taxon>
        <taxon>Sphingobacteriales</taxon>
        <taxon>Sphingobacteriaceae</taxon>
        <taxon>Mucilaginibacter</taxon>
    </lineage>
</organism>
<dbReference type="Proteomes" id="UP000638732">
    <property type="component" value="Unassembled WGS sequence"/>
</dbReference>
<dbReference type="InterPro" id="IPR006016">
    <property type="entry name" value="UspA"/>
</dbReference>
<dbReference type="Pfam" id="PF00582">
    <property type="entry name" value="Usp"/>
    <property type="match status" value="2"/>
</dbReference>
<dbReference type="EMBL" id="WWEO01000036">
    <property type="protein sequence ID" value="NCD68244.1"/>
    <property type="molecule type" value="Genomic_DNA"/>
</dbReference>
<accession>A0A966DT00</accession>
<dbReference type="Gene3D" id="3.40.50.620">
    <property type="entry name" value="HUPs"/>
    <property type="match status" value="2"/>
</dbReference>
<keyword evidence="4" id="KW-1185">Reference proteome</keyword>
<dbReference type="PRINTS" id="PR01438">
    <property type="entry name" value="UNVRSLSTRESS"/>
</dbReference>
<dbReference type="AlphaFoldDB" id="A0A966DT00"/>
<reference evidence="3" key="1">
    <citation type="submission" date="2020-01" db="EMBL/GenBank/DDBJ databases">
        <authorList>
            <person name="Seo Y.L."/>
        </authorList>
    </citation>
    <scope>NUCLEOTIDE SEQUENCE</scope>
    <source>
        <strain evidence="3">R11</strain>
    </source>
</reference>
<gene>
    <name evidence="3" type="ORF">GSY63_02605</name>
</gene>
<evidence type="ECO:0000313" key="3">
    <source>
        <dbReference type="EMBL" id="NCD68244.1"/>
    </source>
</evidence>
<proteinExistence type="inferred from homology"/>
<feature type="domain" description="UspA" evidence="2">
    <location>
        <begin position="1"/>
        <end position="151"/>
    </location>
</feature>
<dbReference type="PANTHER" id="PTHR46268:SF6">
    <property type="entry name" value="UNIVERSAL STRESS PROTEIN UP12"/>
    <property type="match status" value="1"/>
</dbReference>